<comment type="similarity">
    <text evidence="2 8">Belongs to the PHP hydrolase family. HisK subfamily.</text>
</comment>
<keyword evidence="5 8" id="KW-0378">Hydrolase</keyword>
<comment type="pathway">
    <text evidence="1 8">Amino-acid biosynthesis; L-histidine biosynthesis; L-histidine from 5-phospho-alpha-D-ribose 1-diphosphate: step 8/9.</text>
</comment>
<dbReference type="NCBIfam" id="TIGR01856">
    <property type="entry name" value="hisJ_fam"/>
    <property type="match status" value="1"/>
</dbReference>
<dbReference type="CDD" id="cd12110">
    <property type="entry name" value="PHP_HisPPase_Hisj_like"/>
    <property type="match status" value="1"/>
</dbReference>
<dbReference type="Gene3D" id="3.20.20.140">
    <property type="entry name" value="Metal-dependent hydrolases"/>
    <property type="match status" value="1"/>
</dbReference>
<dbReference type="PANTHER" id="PTHR21039">
    <property type="entry name" value="HISTIDINOL PHOSPHATASE-RELATED"/>
    <property type="match status" value="1"/>
</dbReference>
<dbReference type="EC" id="3.1.3.15" evidence="3 8"/>
<evidence type="ECO:0000256" key="8">
    <source>
        <dbReference type="RuleBase" id="RU366003"/>
    </source>
</evidence>
<dbReference type="GO" id="GO:0004401">
    <property type="term" value="F:histidinol-phosphatase activity"/>
    <property type="evidence" value="ECO:0007669"/>
    <property type="project" value="UniProtKB-UniRule"/>
</dbReference>
<keyword evidence="11" id="KW-1185">Reference proteome</keyword>
<reference evidence="11" key="1">
    <citation type="submission" date="2016-12" db="EMBL/GenBank/DDBJ databases">
        <title>Draft Genome Sequences od Carboxydothermus pertinax and islandicus, Hydrogenogenic Carboxydotrophic Bacteria.</title>
        <authorList>
            <person name="Fukuyama Y."/>
            <person name="Ohmae K."/>
            <person name="Yoneda Y."/>
            <person name="Yoshida T."/>
            <person name="Sako Y."/>
        </authorList>
    </citation>
    <scope>NUCLEOTIDE SEQUENCE [LARGE SCALE GENOMIC DNA]</scope>
    <source>
        <strain evidence="11">Ug1</strain>
    </source>
</reference>
<name>A0A1L8CU78_9THEO</name>
<feature type="domain" description="PHP" evidence="9">
    <location>
        <begin position="3"/>
        <end position="212"/>
    </location>
</feature>
<dbReference type="SUPFAM" id="SSF89550">
    <property type="entry name" value="PHP domain-like"/>
    <property type="match status" value="1"/>
</dbReference>
<keyword evidence="4 8" id="KW-0028">Amino-acid biosynthesis</keyword>
<dbReference type="InterPro" id="IPR010140">
    <property type="entry name" value="Histidinol_P_phosphatase_HisJ"/>
</dbReference>
<dbReference type="InterPro" id="IPR016195">
    <property type="entry name" value="Pol/histidinol_Pase-like"/>
</dbReference>
<evidence type="ECO:0000256" key="4">
    <source>
        <dbReference type="ARBA" id="ARBA00022605"/>
    </source>
</evidence>
<evidence type="ECO:0000256" key="2">
    <source>
        <dbReference type="ARBA" id="ARBA00009152"/>
    </source>
</evidence>
<evidence type="ECO:0000256" key="6">
    <source>
        <dbReference type="ARBA" id="ARBA00023102"/>
    </source>
</evidence>
<accession>A0A1L8CU78</accession>
<dbReference type="STRING" id="870242.cpu_10050"/>
<dbReference type="OrthoDB" id="9775255at2"/>
<evidence type="ECO:0000313" key="10">
    <source>
        <dbReference type="EMBL" id="GAV22495.1"/>
    </source>
</evidence>
<dbReference type="AlphaFoldDB" id="A0A1L8CU78"/>
<dbReference type="GO" id="GO:0000105">
    <property type="term" value="P:L-histidine biosynthetic process"/>
    <property type="evidence" value="ECO:0007669"/>
    <property type="project" value="UniProtKB-UniRule"/>
</dbReference>
<evidence type="ECO:0000256" key="5">
    <source>
        <dbReference type="ARBA" id="ARBA00022801"/>
    </source>
</evidence>
<dbReference type="UniPathway" id="UPA00031">
    <property type="reaction ID" value="UER00013"/>
</dbReference>
<comment type="caution">
    <text evidence="10">The sequence shown here is derived from an EMBL/GenBank/DDBJ whole genome shotgun (WGS) entry which is preliminary data.</text>
</comment>
<protein>
    <recommendedName>
        <fullName evidence="3 8">Histidinol-phosphatase</fullName>
        <shortName evidence="8">HolPase</shortName>
        <ecNumber evidence="3 8">3.1.3.15</ecNumber>
    </recommendedName>
</protein>
<dbReference type="GO" id="GO:0005737">
    <property type="term" value="C:cytoplasm"/>
    <property type="evidence" value="ECO:0007669"/>
    <property type="project" value="TreeGrafter"/>
</dbReference>
<dbReference type="EMBL" id="BDJK01000014">
    <property type="protein sequence ID" value="GAV22495.1"/>
    <property type="molecule type" value="Genomic_DNA"/>
</dbReference>
<dbReference type="PANTHER" id="PTHR21039:SF0">
    <property type="entry name" value="HISTIDINOL-PHOSPHATASE"/>
    <property type="match status" value="1"/>
</dbReference>
<sequence>MQDYHIHPGYSIDAANYTPKDYCEKALALNLKEIAFTTHYEAEPERREIDWFLRINGTLVPMEKEDWLKVYFDELLDLREVYKSYGLNVKIGLEVGYFEGIEEKIIKLKENYPFDFIMGSIHTLDHIAISSKKEAPSLFSRLSAEEILEKYFKRLENLIQSGLFEVIGHLDLFLRYGISFYGLKNLLIFNERIRNVFLLIKKRELVIELNSSSLRRGYDFIHPHQFFLKKLISLGIDKFVIGSDAHSLSELGFGQETMLTLLKNFNLKPVSLTNGVVSAREDF</sequence>
<dbReference type="RefSeq" id="WP_075858977.1">
    <property type="nucleotide sequence ID" value="NZ_BDJK01000014.1"/>
</dbReference>
<evidence type="ECO:0000256" key="1">
    <source>
        <dbReference type="ARBA" id="ARBA00004970"/>
    </source>
</evidence>
<keyword evidence="6 8" id="KW-0368">Histidine biosynthesis</keyword>
<evidence type="ECO:0000256" key="3">
    <source>
        <dbReference type="ARBA" id="ARBA00013085"/>
    </source>
</evidence>
<comment type="catalytic activity">
    <reaction evidence="7 8">
        <text>L-histidinol phosphate + H2O = L-histidinol + phosphate</text>
        <dbReference type="Rhea" id="RHEA:14465"/>
        <dbReference type="ChEBI" id="CHEBI:15377"/>
        <dbReference type="ChEBI" id="CHEBI:43474"/>
        <dbReference type="ChEBI" id="CHEBI:57699"/>
        <dbReference type="ChEBI" id="CHEBI:57980"/>
        <dbReference type="EC" id="3.1.3.15"/>
    </reaction>
</comment>
<dbReference type="Pfam" id="PF02811">
    <property type="entry name" value="PHP"/>
    <property type="match status" value="1"/>
</dbReference>
<dbReference type="InterPro" id="IPR004013">
    <property type="entry name" value="PHP_dom"/>
</dbReference>
<organism evidence="10 11">
    <name type="scientific">Carboxydothermus pertinax</name>
    <dbReference type="NCBI Taxonomy" id="870242"/>
    <lineage>
        <taxon>Bacteria</taxon>
        <taxon>Bacillati</taxon>
        <taxon>Bacillota</taxon>
        <taxon>Clostridia</taxon>
        <taxon>Thermoanaerobacterales</taxon>
        <taxon>Thermoanaerobacteraceae</taxon>
        <taxon>Carboxydothermus</taxon>
    </lineage>
</organism>
<evidence type="ECO:0000313" key="11">
    <source>
        <dbReference type="Proteomes" id="UP000187485"/>
    </source>
</evidence>
<evidence type="ECO:0000256" key="7">
    <source>
        <dbReference type="ARBA" id="ARBA00049158"/>
    </source>
</evidence>
<evidence type="ECO:0000259" key="9">
    <source>
        <dbReference type="Pfam" id="PF02811"/>
    </source>
</evidence>
<dbReference type="Proteomes" id="UP000187485">
    <property type="component" value="Unassembled WGS sequence"/>
</dbReference>
<proteinExistence type="inferred from homology"/>
<gene>
    <name evidence="10" type="ORF">cpu_10050</name>
</gene>